<evidence type="ECO:0000313" key="2">
    <source>
        <dbReference type="EMBL" id="KAH3866368.1"/>
    </source>
</evidence>
<accession>A0A9D4RG85</accession>
<keyword evidence="3" id="KW-1185">Reference proteome</keyword>
<organism evidence="2 3">
    <name type="scientific">Dreissena polymorpha</name>
    <name type="common">Zebra mussel</name>
    <name type="synonym">Mytilus polymorpha</name>
    <dbReference type="NCBI Taxonomy" id="45954"/>
    <lineage>
        <taxon>Eukaryota</taxon>
        <taxon>Metazoa</taxon>
        <taxon>Spiralia</taxon>
        <taxon>Lophotrochozoa</taxon>
        <taxon>Mollusca</taxon>
        <taxon>Bivalvia</taxon>
        <taxon>Autobranchia</taxon>
        <taxon>Heteroconchia</taxon>
        <taxon>Euheterodonta</taxon>
        <taxon>Imparidentia</taxon>
        <taxon>Neoheterodontei</taxon>
        <taxon>Myida</taxon>
        <taxon>Dreissenoidea</taxon>
        <taxon>Dreissenidae</taxon>
        <taxon>Dreissena</taxon>
    </lineage>
</organism>
<name>A0A9D4RG85_DREPO</name>
<sequence>MKDCLWKKANIQGIKQHLQAFSSTFFVSETGSIENEWSKFKSAITSSVNKFVPSKMSSTHPTHPWVDTDLRCLTRRLTASTLESQENREREGLDTIQRPPKVCPKSHTTSRDLILAEGCK</sequence>
<protein>
    <submittedName>
        <fullName evidence="2">Uncharacterized protein</fullName>
    </submittedName>
</protein>
<dbReference type="EMBL" id="JAIWYP010000002">
    <property type="protein sequence ID" value="KAH3866368.1"/>
    <property type="molecule type" value="Genomic_DNA"/>
</dbReference>
<feature type="region of interest" description="Disordered" evidence="1">
    <location>
        <begin position="81"/>
        <end position="109"/>
    </location>
</feature>
<gene>
    <name evidence="2" type="ORF">DPMN_029430</name>
</gene>
<dbReference type="Proteomes" id="UP000828390">
    <property type="component" value="Unassembled WGS sequence"/>
</dbReference>
<dbReference type="AlphaFoldDB" id="A0A9D4RG85"/>
<evidence type="ECO:0000256" key="1">
    <source>
        <dbReference type="SAM" id="MobiDB-lite"/>
    </source>
</evidence>
<evidence type="ECO:0000313" key="3">
    <source>
        <dbReference type="Proteomes" id="UP000828390"/>
    </source>
</evidence>
<reference evidence="2" key="2">
    <citation type="submission" date="2020-11" db="EMBL/GenBank/DDBJ databases">
        <authorList>
            <person name="McCartney M.A."/>
            <person name="Auch B."/>
            <person name="Kono T."/>
            <person name="Mallez S."/>
            <person name="Becker A."/>
            <person name="Gohl D.M."/>
            <person name="Silverstein K.A.T."/>
            <person name="Koren S."/>
            <person name="Bechman K.B."/>
            <person name="Herman A."/>
            <person name="Abrahante J.E."/>
            <person name="Garbe J."/>
        </authorList>
    </citation>
    <scope>NUCLEOTIDE SEQUENCE</scope>
    <source>
        <strain evidence="2">Duluth1</strain>
        <tissue evidence="2">Whole animal</tissue>
    </source>
</reference>
<reference evidence="2" key="1">
    <citation type="journal article" date="2019" name="bioRxiv">
        <title>The Genome of the Zebra Mussel, Dreissena polymorpha: A Resource for Invasive Species Research.</title>
        <authorList>
            <person name="McCartney M.A."/>
            <person name="Auch B."/>
            <person name="Kono T."/>
            <person name="Mallez S."/>
            <person name="Zhang Y."/>
            <person name="Obille A."/>
            <person name="Becker A."/>
            <person name="Abrahante J.E."/>
            <person name="Garbe J."/>
            <person name="Badalamenti J.P."/>
            <person name="Herman A."/>
            <person name="Mangelson H."/>
            <person name="Liachko I."/>
            <person name="Sullivan S."/>
            <person name="Sone E.D."/>
            <person name="Koren S."/>
            <person name="Silverstein K.A.T."/>
            <person name="Beckman K.B."/>
            <person name="Gohl D.M."/>
        </authorList>
    </citation>
    <scope>NUCLEOTIDE SEQUENCE</scope>
    <source>
        <strain evidence="2">Duluth1</strain>
        <tissue evidence="2">Whole animal</tissue>
    </source>
</reference>
<proteinExistence type="predicted"/>
<comment type="caution">
    <text evidence="2">The sequence shown here is derived from an EMBL/GenBank/DDBJ whole genome shotgun (WGS) entry which is preliminary data.</text>
</comment>